<dbReference type="AlphaFoldDB" id="A0A1X0QB68"/>
<comment type="caution">
    <text evidence="1">The sequence shown here is derived from an EMBL/GenBank/DDBJ whole genome shotgun (WGS) entry which is preliminary data.</text>
</comment>
<dbReference type="Proteomes" id="UP000192356">
    <property type="component" value="Unassembled WGS sequence"/>
</dbReference>
<dbReference type="VEuPathDB" id="MicrosporidiaDB:A0H76_850"/>
<organism evidence="1 2">
    <name type="scientific">Hepatospora eriocheir</name>
    <dbReference type="NCBI Taxonomy" id="1081669"/>
    <lineage>
        <taxon>Eukaryota</taxon>
        <taxon>Fungi</taxon>
        <taxon>Fungi incertae sedis</taxon>
        <taxon>Microsporidia</taxon>
        <taxon>Hepatosporidae</taxon>
        <taxon>Hepatospora</taxon>
    </lineage>
</organism>
<evidence type="ECO:0000313" key="2">
    <source>
        <dbReference type="Proteomes" id="UP000192356"/>
    </source>
</evidence>
<proteinExistence type="predicted"/>
<evidence type="ECO:0000313" key="1">
    <source>
        <dbReference type="EMBL" id="ORD96934.1"/>
    </source>
</evidence>
<keyword evidence="2" id="KW-1185">Reference proteome</keyword>
<name>A0A1X0QB68_9MICR</name>
<reference evidence="1 2" key="1">
    <citation type="journal article" date="2017" name="Environ. Microbiol.">
        <title>Decay of the glycolytic pathway and adaptation to intranuclear parasitism within Enterocytozoonidae microsporidia.</title>
        <authorList>
            <person name="Wiredu Boakye D."/>
            <person name="Jaroenlak P."/>
            <person name="Prachumwat A."/>
            <person name="Williams T.A."/>
            <person name="Bateman K.S."/>
            <person name="Itsathitphaisarn O."/>
            <person name="Sritunyalucksana K."/>
            <person name="Paszkiewicz K.H."/>
            <person name="Moore K.A."/>
            <person name="Stentiford G.D."/>
            <person name="Williams B.A."/>
        </authorList>
    </citation>
    <scope>NUCLEOTIDE SEQUENCE [LARGE SCALE GENOMIC DNA]</scope>
    <source>
        <strain evidence="1 2">GB1</strain>
    </source>
</reference>
<protein>
    <submittedName>
        <fullName evidence="1">Uncharacterized protein</fullName>
    </submittedName>
</protein>
<sequence length="152" mass="17844">MDLNASTKSTKNIIKSLKIISELEIKPLKLAKEVIIAPDENTIREKRIEECVKFLLKITDENLSKENIQKLYERKEFIENNLITFYKSNVTKLNRENSLKLLRELQKTEDDLSLNNSLEEFMKVNLKLDITPLKENEIDLIKKIVLEENINL</sequence>
<dbReference type="VEuPathDB" id="MicrosporidiaDB:HERIO_1159"/>
<accession>A0A1X0QB68</accession>
<gene>
    <name evidence="1" type="ORF">HERIO_1159</name>
</gene>
<dbReference type="EMBL" id="LVKB01000051">
    <property type="protein sequence ID" value="ORD96934.1"/>
    <property type="molecule type" value="Genomic_DNA"/>
</dbReference>